<dbReference type="Pfam" id="PF03787">
    <property type="entry name" value="RAMPs"/>
    <property type="match status" value="1"/>
</dbReference>
<accession>I2F7M4</accession>
<evidence type="ECO:0000313" key="3">
    <source>
        <dbReference type="EMBL" id="AFK07927.1"/>
    </source>
</evidence>
<dbReference type="eggNOG" id="COG1336">
    <property type="taxonomic scope" value="Bacteria"/>
</dbReference>
<dbReference type="RefSeq" id="WP_014731682.1">
    <property type="nucleotide sequence ID" value="NC_017934.1"/>
</dbReference>
<name>I2F7M4_9BACT</name>
<evidence type="ECO:0000313" key="4">
    <source>
        <dbReference type="Proteomes" id="UP000002881"/>
    </source>
</evidence>
<protein>
    <submittedName>
        <fullName evidence="3">CRISPR type III-B/RAMP module RAMP protein Cmr4</fullName>
    </submittedName>
</protein>
<dbReference type="AlphaFoldDB" id="I2F7M4"/>
<keyword evidence="1" id="KW-0051">Antiviral defense</keyword>
<dbReference type="GeneID" id="87108021"/>
<dbReference type="Proteomes" id="UP000002881">
    <property type="component" value="Chromosome"/>
</dbReference>
<dbReference type="NCBIfam" id="TIGR02580">
    <property type="entry name" value="cas_RAMP_Cmr4"/>
    <property type="match status" value="1"/>
</dbReference>
<proteinExistence type="predicted"/>
<dbReference type="InterPro" id="IPR005537">
    <property type="entry name" value="RAMP_III_fam"/>
</dbReference>
<dbReference type="EMBL" id="CP003532">
    <property type="protein sequence ID" value="AFK07927.1"/>
    <property type="molecule type" value="Genomic_DNA"/>
</dbReference>
<evidence type="ECO:0000259" key="2">
    <source>
        <dbReference type="Pfam" id="PF03787"/>
    </source>
</evidence>
<feature type="domain" description="CRISPR type III-associated protein" evidence="2">
    <location>
        <begin position="14"/>
        <end position="304"/>
    </location>
</feature>
<dbReference type="STRING" id="660470.Theba_2299"/>
<dbReference type="GO" id="GO:0051607">
    <property type="term" value="P:defense response to virus"/>
    <property type="evidence" value="ECO:0007669"/>
    <property type="project" value="UniProtKB-KW"/>
</dbReference>
<dbReference type="KEGG" id="mpg:Theba_2299"/>
<dbReference type="PANTHER" id="PTHR36700:SF1">
    <property type="entry name" value="CRISPR SYSTEM CMR SUBUNIT CMR4"/>
    <property type="match status" value="1"/>
</dbReference>
<reference evidence="3 4" key="1">
    <citation type="journal article" date="2012" name="Genome Biol. Evol.">
        <title>Genome Sequence of the Mesophilic Thermotogales Bacterium Mesotoga prima MesG1.Ag.4.2 Reveals the Largest Thermotogales Genome To Date.</title>
        <authorList>
            <person name="Zhaxybayeva O."/>
            <person name="Swithers K.S."/>
            <person name="Foght J."/>
            <person name="Green A.G."/>
            <person name="Bruce D."/>
            <person name="Detter C."/>
            <person name="Han S."/>
            <person name="Teshima H."/>
            <person name="Han J."/>
            <person name="Woyke T."/>
            <person name="Pitluck S."/>
            <person name="Nolan M."/>
            <person name="Ivanova N."/>
            <person name="Pati A."/>
            <person name="Land M.L."/>
            <person name="Dlutek M."/>
            <person name="Doolittle W.F."/>
            <person name="Noll K.M."/>
            <person name="Nesbo C.L."/>
        </authorList>
    </citation>
    <scope>NUCLEOTIDE SEQUENCE [LARGE SCALE GENOMIC DNA]</scope>
    <source>
        <strain evidence="4">mesG1.Ag.4.2</strain>
    </source>
</reference>
<dbReference type="PANTHER" id="PTHR36700">
    <property type="entry name" value="CRISPR SYSTEM CMR SUBUNIT CMR4"/>
    <property type="match status" value="1"/>
</dbReference>
<sequence>MSNELYSEEKFIFMTLDPIHIGTGGTNLGIVDNTIIREAGSNIPIIPGTSLSGAAKMYAAMLMGDLDAAGSKKPKSTENPVSYTFGYINSSGSKQTSKAGVVSFSDARIVLFPVCSSEGTIWVTTRAMLNEIGFDMKDLGPDEEKAYHLGGTDENSKIKIGWLFIDVENITIEKPKLGGLAEKDEWKVVEQKIYIVSDKLFTQIVNDNLETRTSVAINPETGAAEDQALFTYEAIPRATWLISAVIQDDYKIEGFSDSMKEDKYKENGKINCWKSPMDVVRAGFKIIEFMGIGGMTTRGFGRMKIISGGDNQ</sequence>
<gene>
    <name evidence="3" type="ORF">Theba_2299</name>
</gene>
<keyword evidence="4" id="KW-1185">Reference proteome</keyword>
<organism evidence="3 4">
    <name type="scientific">Mesotoga prima MesG1.Ag.4.2</name>
    <dbReference type="NCBI Taxonomy" id="660470"/>
    <lineage>
        <taxon>Bacteria</taxon>
        <taxon>Thermotogati</taxon>
        <taxon>Thermotogota</taxon>
        <taxon>Thermotogae</taxon>
        <taxon>Kosmotogales</taxon>
        <taxon>Kosmotogaceae</taxon>
        <taxon>Mesotoga</taxon>
    </lineage>
</organism>
<dbReference type="InterPro" id="IPR013410">
    <property type="entry name" value="CRISPR-assoc_RAMP_Cmr4"/>
</dbReference>
<evidence type="ECO:0000256" key="1">
    <source>
        <dbReference type="ARBA" id="ARBA00023118"/>
    </source>
</evidence>
<dbReference type="HOGENOM" id="CLU_047795_1_0_0"/>